<reference evidence="1 2" key="1">
    <citation type="submission" date="2017-08" db="EMBL/GenBank/DDBJ databases">
        <title>Infants hospitalized years apart are colonized by the same room-sourced microbial strains.</title>
        <authorList>
            <person name="Brooks B."/>
            <person name="Olm M.R."/>
            <person name="Firek B.A."/>
            <person name="Baker R."/>
            <person name="Thomas B.C."/>
            <person name="Morowitz M.J."/>
            <person name="Banfield J.F."/>
        </authorList>
    </citation>
    <scope>NUCLEOTIDE SEQUENCE [LARGE SCALE GENOMIC DNA]</scope>
    <source>
        <strain evidence="1">S2_005_003_R2_41</strain>
    </source>
</reference>
<gene>
    <name evidence="1" type="ORF">DI563_02075</name>
</gene>
<proteinExistence type="predicted"/>
<evidence type="ECO:0000313" key="2">
    <source>
        <dbReference type="Proteomes" id="UP000249135"/>
    </source>
</evidence>
<accession>A0A2W5S5D8</accession>
<name>A0A2W5S5D8_VARPD</name>
<evidence type="ECO:0008006" key="3">
    <source>
        <dbReference type="Google" id="ProtNLM"/>
    </source>
</evidence>
<dbReference type="Gene3D" id="1.10.260.40">
    <property type="entry name" value="lambda repressor-like DNA-binding domains"/>
    <property type="match status" value="1"/>
</dbReference>
<dbReference type="GO" id="GO:0003677">
    <property type="term" value="F:DNA binding"/>
    <property type="evidence" value="ECO:0007669"/>
    <property type="project" value="InterPro"/>
</dbReference>
<evidence type="ECO:0000313" key="1">
    <source>
        <dbReference type="EMBL" id="PZQ77967.1"/>
    </source>
</evidence>
<comment type="caution">
    <text evidence="1">The sequence shown here is derived from an EMBL/GenBank/DDBJ whole genome shotgun (WGS) entry which is preliminary data.</text>
</comment>
<dbReference type="InterPro" id="IPR031856">
    <property type="entry name" value="YdaS_toxin-like"/>
</dbReference>
<dbReference type="InterPro" id="IPR010982">
    <property type="entry name" value="Lambda_DNA-bd_dom_sf"/>
</dbReference>
<dbReference type="Pfam" id="PF15943">
    <property type="entry name" value="YdaS_toxin"/>
    <property type="match status" value="1"/>
</dbReference>
<dbReference type="AlphaFoldDB" id="A0A2W5S5D8"/>
<dbReference type="EMBL" id="QFPP01000007">
    <property type="protein sequence ID" value="PZQ77967.1"/>
    <property type="molecule type" value="Genomic_DNA"/>
</dbReference>
<dbReference type="Proteomes" id="UP000249135">
    <property type="component" value="Unassembled WGS sequence"/>
</dbReference>
<protein>
    <recommendedName>
        <fullName evidence="3">Helix-turn-helix domain-containing protein</fullName>
    </recommendedName>
</protein>
<dbReference type="SUPFAM" id="SSF47413">
    <property type="entry name" value="lambda repressor-like DNA-binding domains"/>
    <property type="match status" value="1"/>
</dbReference>
<organism evidence="1 2">
    <name type="scientific">Variovorax paradoxus</name>
    <dbReference type="NCBI Taxonomy" id="34073"/>
    <lineage>
        <taxon>Bacteria</taxon>
        <taxon>Pseudomonadati</taxon>
        <taxon>Pseudomonadota</taxon>
        <taxon>Betaproteobacteria</taxon>
        <taxon>Burkholderiales</taxon>
        <taxon>Comamonadaceae</taxon>
        <taxon>Variovorax</taxon>
    </lineage>
</organism>
<sequence>MQTLKQAVDERGLTASAALLGISPQRLANWVERGVPTEHCARVEAVLGVGRRDLRPDDWQAIWPELAEKV</sequence>